<name>A0ABT6WPA6_9ACTN</name>
<protein>
    <recommendedName>
        <fullName evidence="4">DUF998 domain-containing protein</fullName>
    </recommendedName>
</protein>
<keyword evidence="3" id="KW-1185">Reference proteome</keyword>
<dbReference type="EMBL" id="JASCTH010000015">
    <property type="protein sequence ID" value="MDI6101591.1"/>
    <property type="molecule type" value="Genomic_DNA"/>
</dbReference>
<sequence>MTETARDRSASLPRPGRRGKTLRRIAPAIGLFFLAPLFGEYLLGNQKFSELALLPILATLYGAGALLLREIARRFGRGSVAMLTLGVAYALFEEGLVDQMLFNHSYFAGQAESSDTVITALGVDAWLTIIVVAMHAVWSIYIPITIVEALVPHRRTTPWLGAIGTAVTAVVFVAGSAVLCRMVYTETKFIASVPQLTGTAVVIAGLIAAAFLVRDPVAAADRGAAPRPWIAGASSLVASSLFMLTESLPGWTEVAGCLFLLAAFSALVRRWSRGTGWGPVHRLALVGGAVGTYAWLGMVMEPESGPRTVLDHVGGGMIAIAALGLLVLAGRRLSSWDRHQAREHTVTTP</sequence>
<feature type="transmembrane region" description="Helical" evidence="1">
    <location>
        <begin position="280"/>
        <end position="300"/>
    </location>
</feature>
<gene>
    <name evidence="2" type="ORF">QLQ12_23505</name>
</gene>
<keyword evidence="1" id="KW-1133">Transmembrane helix</keyword>
<feature type="transmembrane region" description="Helical" evidence="1">
    <location>
        <begin position="159"/>
        <end position="184"/>
    </location>
</feature>
<feature type="transmembrane region" description="Helical" evidence="1">
    <location>
        <begin position="196"/>
        <end position="213"/>
    </location>
</feature>
<dbReference type="Proteomes" id="UP001241758">
    <property type="component" value="Unassembled WGS sequence"/>
</dbReference>
<keyword evidence="1" id="KW-0472">Membrane</keyword>
<organism evidence="2 3">
    <name type="scientific">Actinoplanes sandaracinus</name>
    <dbReference type="NCBI Taxonomy" id="3045177"/>
    <lineage>
        <taxon>Bacteria</taxon>
        <taxon>Bacillati</taxon>
        <taxon>Actinomycetota</taxon>
        <taxon>Actinomycetes</taxon>
        <taxon>Micromonosporales</taxon>
        <taxon>Micromonosporaceae</taxon>
        <taxon>Actinoplanes</taxon>
    </lineage>
</organism>
<proteinExistence type="predicted"/>
<dbReference type="RefSeq" id="WP_282762497.1">
    <property type="nucleotide sequence ID" value="NZ_JASCTH010000015.1"/>
</dbReference>
<accession>A0ABT6WPA6</accession>
<feature type="transmembrane region" description="Helical" evidence="1">
    <location>
        <begin position="21"/>
        <end position="39"/>
    </location>
</feature>
<feature type="transmembrane region" description="Helical" evidence="1">
    <location>
        <begin position="51"/>
        <end position="68"/>
    </location>
</feature>
<reference evidence="2 3" key="1">
    <citation type="submission" date="2023-05" db="EMBL/GenBank/DDBJ databases">
        <title>Actinoplanes sp. NEAU-A12 genome sequencing.</title>
        <authorList>
            <person name="Wang Z.-S."/>
        </authorList>
    </citation>
    <scope>NUCLEOTIDE SEQUENCE [LARGE SCALE GENOMIC DNA]</scope>
    <source>
        <strain evidence="2 3">NEAU-A12</strain>
    </source>
</reference>
<comment type="caution">
    <text evidence="2">The sequence shown here is derived from an EMBL/GenBank/DDBJ whole genome shotgun (WGS) entry which is preliminary data.</text>
</comment>
<evidence type="ECO:0008006" key="4">
    <source>
        <dbReference type="Google" id="ProtNLM"/>
    </source>
</evidence>
<evidence type="ECO:0000256" key="1">
    <source>
        <dbReference type="SAM" id="Phobius"/>
    </source>
</evidence>
<feature type="transmembrane region" description="Helical" evidence="1">
    <location>
        <begin position="125"/>
        <end position="147"/>
    </location>
</feature>
<feature type="transmembrane region" description="Helical" evidence="1">
    <location>
        <begin position="312"/>
        <end position="330"/>
    </location>
</feature>
<feature type="transmembrane region" description="Helical" evidence="1">
    <location>
        <begin position="250"/>
        <end position="268"/>
    </location>
</feature>
<evidence type="ECO:0000313" key="2">
    <source>
        <dbReference type="EMBL" id="MDI6101591.1"/>
    </source>
</evidence>
<evidence type="ECO:0000313" key="3">
    <source>
        <dbReference type="Proteomes" id="UP001241758"/>
    </source>
</evidence>
<keyword evidence="1" id="KW-0812">Transmembrane</keyword>